<gene>
    <name evidence="2" type="ORF">COU07_03330</name>
</gene>
<dbReference type="EMBL" id="PFAZ01000009">
    <property type="protein sequence ID" value="PIR88903.1"/>
    <property type="molecule type" value="Genomic_DNA"/>
</dbReference>
<sequence>MKVLMISKDASIINGGDTAERLRQYYLTWADELCVIIFSNHYEYKDLKNGLHVYTTGGNVFTQISKAIKLGKKITENNKEWIITTQDPFETGLVGRKISLENKIPWVAQIHTDIGSPFFRKELKNKIRYKIAKKILKYAQGARVVSERIQKFIIKKHFIDDKSILVAPIYPETKIVLDNNKNENNKEIHILMASRLTKEKNILLALRAIKNLRTKIQNFTLTIKGKGPQEKKIKKFIKDNSMNSYVKIEEWSSDLSESYKNTDIFLLTSNYEGFGRTVIEAMTYGITVIMTDVGCAGWIIKTGENGIVVPVGSCEYIENSLKKLITDNTLCNKIKEAGKRTAENLPEKEKYLEEFGSFFKKIYDKQ</sequence>
<dbReference type="InterPro" id="IPR001296">
    <property type="entry name" value="Glyco_trans_1"/>
</dbReference>
<dbReference type="Gene3D" id="3.40.50.2000">
    <property type="entry name" value="Glycogen Phosphorylase B"/>
    <property type="match status" value="2"/>
</dbReference>
<dbReference type="AlphaFoldDB" id="A0A2H0UR84"/>
<dbReference type="CDD" id="cd03801">
    <property type="entry name" value="GT4_PimA-like"/>
    <property type="match status" value="1"/>
</dbReference>
<proteinExistence type="predicted"/>
<evidence type="ECO:0000259" key="1">
    <source>
        <dbReference type="Pfam" id="PF00534"/>
    </source>
</evidence>
<dbReference type="GO" id="GO:0016757">
    <property type="term" value="F:glycosyltransferase activity"/>
    <property type="evidence" value="ECO:0007669"/>
    <property type="project" value="InterPro"/>
</dbReference>
<dbReference type="PANTHER" id="PTHR45947:SF3">
    <property type="entry name" value="SULFOQUINOVOSYL TRANSFERASE SQD2"/>
    <property type="match status" value="1"/>
</dbReference>
<dbReference type="Pfam" id="PF00534">
    <property type="entry name" value="Glycos_transf_1"/>
    <property type="match status" value="1"/>
</dbReference>
<organism evidence="2 3">
    <name type="scientific">Candidatus Harrisonbacteria bacterium CG10_big_fil_rev_8_21_14_0_10_40_38</name>
    <dbReference type="NCBI Taxonomy" id="1974583"/>
    <lineage>
        <taxon>Bacteria</taxon>
        <taxon>Candidatus Harrisoniibacteriota</taxon>
    </lineage>
</organism>
<protein>
    <recommendedName>
        <fullName evidence="1">Glycosyl transferase family 1 domain-containing protein</fullName>
    </recommendedName>
</protein>
<accession>A0A2H0UR84</accession>
<feature type="domain" description="Glycosyl transferase family 1" evidence="1">
    <location>
        <begin position="179"/>
        <end position="340"/>
    </location>
</feature>
<comment type="caution">
    <text evidence="2">The sequence shown here is derived from an EMBL/GenBank/DDBJ whole genome shotgun (WGS) entry which is preliminary data.</text>
</comment>
<dbReference type="InterPro" id="IPR050194">
    <property type="entry name" value="Glycosyltransferase_grp1"/>
</dbReference>
<dbReference type="Proteomes" id="UP000231157">
    <property type="component" value="Unassembled WGS sequence"/>
</dbReference>
<name>A0A2H0UR84_9BACT</name>
<reference evidence="3" key="1">
    <citation type="submission" date="2017-09" db="EMBL/GenBank/DDBJ databases">
        <title>Depth-based differentiation of microbial function through sediment-hosted aquifers and enrichment of novel symbionts in the deep terrestrial subsurface.</title>
        <authorList>
            <person name="Probst A.J."/>
            <person name="Ladd B."/>
            <person name="Jarett J.K."/>
            <person name="Geller-Mcgrath D.E."/>
            <person name="Sieber C.M.K."/>
            <person name="Emerson J.B."/>
            <person name="Anantharaman K."/>
            <person name="Thomas B.C."/>
            <person name="Malmstrom R."/>
            <person name="Stieglmeier M."/>
            <person name="Klingl A."/>
            <person name="Woyke T."/>
            <person name="Ryan C.M."/>
            <person name="Banfield J.F."/>
        </authorList>
    </citation>
    <scope>NUCLEOTIDE SEQUENCE [LARGE SCALE GENOMIC DNA]</scope>
</reference>
<evidence type="ECO:0000313" key="3">
    <source>
        <dbReference type="Proteomes" id="UP000231157"/>
    </source>
</evidence>
<dbReference type="PANTHER" id="PTHR45947">
    <property type="entry name" value="SULFOQUINOVOSYL TRANSFERASE SQD2"/>
    <property type="match status" value="1"/>
</dbReference>
<dbReference type="SUPFAM" id="SSF53756">
    <property type="entry name" value="UDP-Glycosyltransferase/glycogen phosphorylase"/>
    <property type="match status" value="1"/>
</dbReference>
<evidence type="ECO:0000313" key="2">
    <source>
        <dbReference type="EMBL" id="PIR88903.1"/>
    </source>
</evidence>